<dbReference type="InterPro" id="IPR053222">
    <property type="entry name" value="Zygotic_Embryogenesis-Asso"/>
</dbReference>
<dbReference type="AlphaFoldDB" id="E3NEE0"/>
<dbReference type="Proteomes" id="UP000008281">
    <property type="component" value="Unassembled WGS sequence"/>
</dbReference>
<dbReference type="PANTHER" id="PTHR22899:SF0">
    <property type="entry name" value="F-BOX ASSOCIATED DOMAIN-CONTAINING PROTEIN-RELATED"/>
    <property type="match status" value="1"/>
</dbReference>
<protein>
    <recommendedName>
        <fullName evidence="1">F-box domain-containing protein</fullName>
    </recommendedName>
</protein>
<dbReference type="GeneID" id="9810573"/>
<evidence type="ECO:0000313" key="3">
    <source>
        <dbReference type="Proteomes" id="UP000008281"/>
    </source>
</evidence>
<name>E3NEE0_CAERE</name>
<sequence length="323" mass="37267">MEPTFPLFRLPEKAIVHVLQNMNSDRLFIFSLVSTKTKNLVTSLGLRAVSVYIGISFEICLNVNFDTSGWNLIFSNGSNDQNAEFDVTRPISASTFSLHQPFQPSTPFNFSDWLNHILTIFCCTNNLLAVKFRAGSEQFEMESLKNTLKNVNGLAITEGVTDIHSKQILNSFKDLKKLALERNPFEDNCEVQKFFIQNFEKIEFCDVYSLDDMLLVNSEKVRFTKPISQKQFNQFLKHWIRGSNPRLQDMFLSIDNTTSVSREVLLKGIDCVDVAEEEQQEICQELSIVSDYMVEIRRNDETTAVIATKDFENNLYIRFFAYY</sequence>
<dbReference type="Pfam" id="PF07735">
    <property type="entry name" value="FBA_2"/>
    <property type="match status" value="1"/>
</dbReference>
<evidence type="ECO:0000259" key="1">
    <source>
        <dbReference type="PROSITE" id="PS50181"/>
    </source>
</evidence>
<dbReference type="InterPro" id="IPR012885">
    <property type="entry name" value="F-box_Sdz-33"/>
</dbReference>
<dbReference type="PANTHER" id="PTHR22899">
    <property type="entry name" value="CYCLIN-RELATED F-BOX FAMILY"/>
    <property type="match status" value="1"/>
</dbReference>
<proteinExistence type="predicted"/>
<dbReference type="InParanoid" id="E3NEE0"/>
<dbReference type="KEGG" id="crq:GCK72_008544"/>
<accession>E3NEE0</accession>
<dbReference type="EMBL" id="DS268620">
    <property type="protein sequence ID" value="EFO94583.1"/>
    <property type="molecule type" value="Genomic_DNA"/>
</dbReference>
<dbReference type="PROSITE" id="PS50181">
    <property type="entry name" value="FBOX"/>
    <property type="match status" value="1"/>
</dbReference>
<dbReference type="Pfam" id="PF00646">
    <property type="entry name" value="F-box"/>
    <property type="match status" value="1"/>
</dbReference>
<organism evidence="3">
    <name type="scientific">Caenorhabditis remanei</name>
    <name type="common">Caenorhabditis vulgaris</name>
    <dbReference type="NCBI Taxonomy" id="31234"/>
    <lineage>
        <taxon>Eukaryota</taxon>
        <taxon>Metazoa</taxon>
        <taxon>Ecdysozoa</taxon>
        <taxon>Nematoda</taxon>
        <taxon>Chromadorea</taxon>
        <taxon>Rhabditida</taxon>
        <taxon>Rhabditina</taxon>
        <taxon>Rhabditomorpha</taxon>
        <taxon>Rhabditoidea</taxon>
        <taxon>Rhabditidae</taxon>
        <taxon>Peloderinae</taxon>
        <taxon>Caenorhabditis</taxon>
    </lineage>
</organism>
<reference evidence="2" key="1">
    <citation type="submission" date="2007-07" db="EMBL/GenBank/DDBJ databases">
        <title>PCAP assembly of the Caenorhabditis remanei genome.</title>
        <authorList>
            <consortium name="The Caenorhabditis remanei Sequencing Consortium"/>
            <person name="Wilson R.K."/>
        </authorList>
    </citation>
    <scope>NUCLEOTIDE SEQUENCE [LARGE SCALE GENOMIC DNA]</scope>
    <source>
        <strain evidence="2">PB4641</strain>
    </source>
</reference>
<dbReference type="FunCoup" id="E3NEE0">
    <property type="interactions" value="1750"/>
</dbReference>
<dbReference type="OrthoDB" id="1107553at2759"/>
<dbReference type="RefSeq" id="XP_003093233.2">
    <property type="nucleotide sequence ID" value="XM_003093185.2"/>
</dbReference>
<feature type="domain" description="F-box" evidence="1">
    <location>
        <begin position="4"/>
        <end position="55"/>
    </location>
</feature>
<dbReference type="HOGENOM" id="CLU_028840_1_0_1"/>
<dbReference type="InterPro" id="IPR001810">
    <property type="entry name" value="F-box_dom"/>
</dbReference>
<gene>
    <name evidence="2" type="ORF">CRE_06115</name>
</gene>
<dbReference type="CTD" id="9810573"/>
<evidence type="ECO:0000313" key="2">
    <source>
        <dbReference type="EMBL" id="EFO94583.1"/>
    </source>
</evidence>
<keyword evidence="3" id="KW-1185">Reference proteome</keyword>